<feature type="domain" description="Ig-like" evidence="13">
    <location>
        <begin position="641"/>
        <end position="731"/>
    </location>
</feature>
<dbReference type="Gene3D" id="1.10.510.10">
    <property type="entry name" value="Transferase(Phosphotransferase) domain 1"/>
    <property type="match status" value="2"/>
</dbReference>
<feature type="compositionally biased region" description="Basic residues" evidence="9">
    <location>
        <begin position="96"/>
        <end position="110"/>
    </location>
</feature>
<evidence type="ECO:0000313" key="16">
    <source>
        <dbReference type="Proteomes" id="UP000000305"/>
    </source>
</evidence>
<evidence type="ECO:0000256" key="9">
    <source>
        <dbReference type="SAM" id="MobiDB-lite"/>
    </source>
</evidence>
<dbReference type="InterPro" id="IPR000219">
    <property type="entry name" value="DH_dom"/>
</dbReference>
<dbReference type="GO" id="GO:0045989">
    <property type="term" value="P:positive regulation of striated muscle contraction"/>
    <property type="evidence" value="ECO:0007669"/>
    <property type="project" value="UniProtKB-ARBA"/>
</dbReference>
<dbReference type="PROSITE" id="PS50853">
    <property type="entry name" value="FN3"/>
    <property type="match status" value="2"/>
</dbReference>
<dbReference type="FunFam" id="2.60.40.10:FF:000796">
    <property type="entry name" value="Muscle M-line assembly protein unc-89"/>
    <property type="match status" value="1"/>
</dbReference>
<dbReference type="InterPro" id="IPR000719">
    <property type="entry name" value="Prot_kinase_dom"/>
</dbReference>
<dbReference type="GO" id="GO:0030154">
    <property type="term" value="P:cell differentiation"/>
    <property type="evidence" value="ECO:0007669"/>
    <property type="project" value="UniProtKB-ARBA"/>
</dbReference>
<dbReference type="SMART" id="SM00408">
    <property type="entry name" value="IGc2"/>
    <property type="match status" value="21"/>
</dbReference>
<feature type="domain" description="Ig-like" evidence="13">
    <location>
        <begin position="2300"/>
        <end position="2389"/>
    </location>
</feature>
<dbReference type="SMART" id="SM00060">
    <property type="entry name" value="FN3"/>
    <property type="match status" value="2"/>
</dbReference>
<evidence type="ECO:0000256" key="1">
    <source>
        <dbReference type="ARBA" id="ARBA00004161"/>
    </source>
</evidence>
<feature type="domain" description="Fibronectin type-III" evidence="14">
    <location>
        <begin position="2420"/>
        <end position="2517"/>
    </location>
</feature>
<feature type="domain" description="Ig-like" evidence="13">
    <location>
        <begin position="778"/>
        <end position="924"/>
    </location>
</feature>
<dbReference type="Pfam" id="PF22697">
    <property type="entry name" value="SOS1_NGEF_PH"/>
    <property type="match status" value="1"/>
</dbReference>
<feature type="region of interest" description="Disordered" evidence="9">
    <location>
        <begin position="488"/>
        <end position="533"/>
    </location>
</feature>
<dbReference type="Proteomes" id="UP000000305">
    <property type="component" value="Unassembled WGS sequence"/>
</dbReference>
<name>E9GAY8_DAPPU</name>
<feature type="region of interest" description="Disordered" evidence="9">
    <location>
        <begin position="1"/>
        <end position="45"/>
    </location>
</feature>
<dbReference type="OrthoDB" id="6371610at2759"/>
<dbReference type="PhylomeDB" id="E9GAY8"/>
<dbReference type="STRING" id="6669.E9GAY8"/>
<dbReference type="FunFam" id="2.60.40.10:FF:000345">
    <property type="entry name" value="Muscle M-line assembly protein unc-89"/>
    <property type="match status" value="3"/>
</dbReference>
<keyword evidence="16" id="KW-1185">Reference proteome</keyword>
<dbReference type="PROSITE" id="PS50003">
    <property type="entry name" value="PH_DOMAIN"/>
    <property type="match status" value="1"/>
</dbReference>
<dbReference type="InterPro" id="IPR007110">
    <property type="entry name" value="Ig-like_dom"/>
</dbReference>
<evidence type="ECO:0000256" key="5">
    <source>
        <dbReference type="ARBA" id="ARBA00022741"/>
    </source>
</evidence>
<accession>E9GAY8</accession>
<dbReference type="FunFam" id="2.60.40.10:FF:001036">
    <property type="entry name" value="Muscle M-line assembly protein unc-89"/>
    <property type="match status" value="1"/>
</dbReference>
<dbReference type="FunFam" id="2.60.40.10:FF:000107">
    <property type="entry name" value="Myosin, light chain kinase a"/>
    <property type="match status" value="3"/>
</dbReference>
<dbReference type="KEGG" id="dpx:DAPPUDRAFT_315830"/>
<dbReference type="HOGENOM" id="CLU_000052_0_0_1"/>
<dbReference type="OMA" id="WLPMSIL"/>
<evidence type="ECO:0000313" key="15">
    <source>
        <dbReference type="EMBL" id="EFX83462.1"/>
    </source>
</evidence>
<dbReference type="GO" id="GO:0005524">
    <property type="term" value="F:ATP binding"/>
    <property type="evidence" value="ECO:0007669"/>
    <property type="project" value="UniProtKB-KW"/>
</dbReference>
<dbReference type="InterPro" id="IPR028030">
    <property type="entry name" value="DUF4592"/>
</dbReference>
<dbReference type="Gene3D" id="2.30.29.30">
    <property type="entry name" value="Pleckstrin-homology domain (PH domain)/Phosphotyrosine-binding domain (PTB)"/>
    <property type="match status" value="1"/>
</dbReference>
<comment type="similarity">
    <text evidence="2">Belongs to the protein kinase superfamily. CAMK Ser/Thr protein kinase family.</text>
</comment>
<dbReference type="SMART" id="SM00409">
    <property type="entry name" value="IG"/>
    <property type="match status" value="21"/>
</dbReference>
<dbReference type="InterPro" id="IPR001849">
    <property type="entry name" value="PH_domain"/>
</dbReference>
<feature type="domain" description="Protein kinase" evidence="12">
    <location>
        <begin position="3499"/>
        <end position="3749"/>
    </location>
</feature>
<evidence type="ECO:0000256" key="2">
    <source>
        <dbReference type="ARBA" id="ARBA00006692"/>
    </source>
</evidence>
<dbReference type="InterPro" id="IPR036116">
    <property type="entry name" value="FN3_sf"/>
</dbReference>
<feature type="domain" description="Ig-like" evidence="13">
    <location>
        <begin position="1705"/>
        <end position="1796"/>
    </location>
</feature>
<reference evidence="15 16" key="1">
    <citation type="journal article" date="2011" name="Science">
        <title>The ecoresponsive genome of Daphnia pulex.</title>
        <authorList>
            <person name="Colbourne J.K."/>
            <person name="Pfrender M.E."/>
            <person name="Gilbert D."/>
            <person name="Thomas W.K."/>
            <person name="Tucker A."/>
            <person name="Oakley T.H."/>
            <person name="Tokishita S."/>
            <person name="Aerts A."/>
            <person name="Arnold G.J."/>
            <person name="Basu M.K."/>
            <person name="Bauer D.J."/>
            <person name="Caceres C.E."/>
            <person name="Carmel L."/>
            <person name="Casola C."/>
            <person name="Choi J.H."/>
            <person name="Detter J.C."/>
            <person name="Dong Q."/>
            <person name="Dusheyko S."/>
            <person name="Eads B.D."/>
            <person name="Frohlich T."/>
            <person name="Geiler-Samerotte K.A."/>
            <person name="Gerlach D."/>
            <person name="Hatcher P."/>
            <person name="Jogdeo S."/>
            <person name="Krijgsveld J."/>
            <person name="Kriventseva E.V."/>
            <person name="Kultz D."/>
            <person name="Laforsch C."/>
            <person name="Lindquist E."/>
            <person name="Lopez J."/>
            <person name="Manak J.R."/>
            <person name="Muller J."/>
            <person name="Pangilinan J."/>
            <person name="Patwardhan R.P."/>
            <person name="Pitluck S."/>
            <person name="Pritham E.J."/>
            <person name="Rechtsteiner A."/>
            <person name="Rho M."/>
            <person name="Rogozin I.B."/>
            <person name="Sakarya O."/>
            <person name="Salamov A."/>
            <person name="Schaack S."/>
            <person name="Shapiro H."/>
            <person name="Shiga Y."/>
            <person name="Skalitzky C."/>
            <person name="Smith Z."/>
            <person name="Souvorov A."/>
            <person name="Sung W."/>
            <person name="Tang Z."/>
            <person name="Tsuchiya D."/>
            <person name="Tu H."/>
            <person name="Vos H."/>
            <person name="Wang M."/>
            <person name="Wolf Y.I."/>
            <person name="Yamagata H."/>
            <person name="Yamada T."/>
            <person name="Ye Y."/>
            <person name="Shaw J.R."/>
            <person name="Andrews J."/>
            <person name="Crease T.J."/>
            <person name="Tang H."/>
            <person name="Lucas S.M."/>
            <person name="Robertson H.M."/>
            <person name="Bork P."/>
            <person name="Koonin E.V."/>
            <person name="Zdobnov E.M."/>
            <person name="Grigoriev I.V."/>
            <person name="Lynch M."/>
            <person name="Boore J.L."/>
        </authorList>
    </citation>
    <scope>NUCLEOTIDE SEQUENCE [LARGE SCALE GENOMIC DNA]</scope>
</reference>
<feature type="domain" description="Ig-like" evidence="13">
    <location>
        <begin position="2198"/>
        <end position="2286"/>
    </location>
</feature>
<feature type="compositionally biased region" description="Acidic residues" evidence="9">
    <location>
        <begin position="488"/>
        <end position="502"/>
    </location>
</feature>
<dbReference type="Pfam" id="PF00069">
    <property type="entry name" value="Pkinase"/>
    <property type="match status" value="2"/>
</dbReference>
<feature type="domain" description="Ig-like" evidence="13">
    <location>
        <begin position="1799"/>
        <end position="1892"/>
    </location>
</feature>
<keyword evidence="3" id="KW-0963">Cytoplasm</keyword>
<dbReference type="InterPro" id="IPR013783">
    <property type="entry name" value="Ig-like_fold"/>
</dbReference>
<organism evidence="15 16">
    <name type="scientific">Daphnia pulex</name>
    <name type="common">Water flea</name>
    <dbReference type="NCBI Taxonomy" id="6669"/>
    <lineage>
        <taxon>Eukaryota</taxon>
        <taxon>Metazoa</taxon>
        <taxon>Ecdysozoa</taxon>
        <taxon>Arthropoda</taxon>
        <taxon>Crustacea</taxon>
        <taxon>Branchiopoda</taxon>
        <taxon>Diplostraca</taxon>
        <taxon>Cladocera</taxon>
        <taxon>Anomopoda</taxon>
        <taxon>Daphniidae</taxon>
        <taxon>Daphnia</taxon>
    </lineage>
</organism>
<evidence type="ECO:0000259" key="10">
    <source>
        <dbReference type="PROSITE" id="PS50003"/>
    </source>
</evidence>
<dbReference type="CDD" id="cd00063">
    <property type="entry name" value="FN3"/>
    <property type="match status" value="2"/>
</dbReference>
<keyword evidence="6" id="KW-0067">ATP-binding</keyword>
<dbReference type="InterPro" id="IPR003961">
    <property type="entry name" value="FN3_dom"/>
</dbReference>
<dbReference type="eggNOG" id="KOG4240">
    <property type="taxonomic scope" value="Eukaryota"/>
</dbReference>
<dbReference type="InterPro" id="IPR036179">
    <property type="entry name" value="Ig-like_dom_sf"/>
</dbReference>
<feature type="domain" description="Ig-like" evidence="13">
    <location>
        <begin position="1034"/>
        <end position="1112"/>
    </location>
</feature>
<evidence type="ECO:0000259" key="12">
    <source>
        <dbReference type="PROSITE" id="PS50011"/>
    </source>
</evidence>
<dbReference type="FunFam" id="2.60.40.10:FF:000940">
    <property type="entry name" value="Muscle M-line assembly protein unc-89"/>
    <property type="match status" value="1"/>
</dbReference>
<feature type="domain" description="Ig-like" evidence="13">
    <location>
        <begin position="1996"/>
        <end position="2089"/>
    </location>
</feature>
<dbReference type="GO" id="GO:0005085">
    <property type="term" value="F:guanyl-nucleotide exchange factor activity"/>
    <property type="evidence" value="ECO:0007669"/>
    <property type="project" value="InterPro"/>
</dbReference>
<feature type="region of interest" description="Disordered" evidence="9">
    <location>
        <begin position="557"/>
        <end position="595"/>
    </location>
</feature>
<dbReference type="GO" id="GO:0060298">
    <property type="term" value="P:positive regulation of sarcomere organization"/>
    <property type="evidence" value="ECO:0007669"/>
    <property type="project" value="UniProtKB-ARBA"/>
</dbReference>
<dbReference type="PROSITE" id="PS50835">
    <property type="entry name" value="IG_LIKE"/>
    <property type="match status" value="19"/>
</dbReference>
<feature type="domain" description="Ig-like" evidence="13">
    <location>
        <begin position="1608"/>
        <end position="1699"/>
    </location>
</feature>
<dbReference type="FunFam" id="1.10.510.10:FF:000681">
    <property type="entry name" value="Muscle M-line assembly protein unc-89-like Protein"/>
    <property type="match status" value="1"/>
</dbReference>
<dbReference type="PROSITE" id="PS50010">
    <property type="entry name" value="DH_2"/>
    <property type="match status" value="1"/>
</dbReference>
<dbReference type="FunFam" id="2.60.40.10:FF:000425">
    <property type="entry name" value="Myosin light chain kinase"/>
    <property type="match status" value="3"/>
</dbReference>
<feature type="domain" description="Ig-like" evidence="13">
    <location>
        <begin position="3248"/>
        <end position="3333"/>
    </location>
</feature>
<dbReference type="InterPro" id="IPR013098">
    <property type="entry name" value="Ig_I-set"/>
</dbReference>
<dbReference type="CDD" id="cd13325">
    <property type="entry name" value="PH_unc89"/>
    <property type="match status" value="1"/>
</dbReference>
<feature type="domain" description="Fibronectin type-III" evidence="14">
    <location>
        <begin position="3345"/>
        <end position="3439"/>
    </location>
</feature>
<dbReference type="InterPro" id="IPR011009">
    <property type="entry name" value="Kinase-like_dom_sf"/>
</dbReference>
<dbReference type="Pfam" id="PF00621">
    <property type="entry name" value="RhoGEF"/>
    <property type="match status" value="1"/>
</dbReference>
<dbReference type="SMART" id="SM00233">
    <property type="entry name" value="PH"/>
    <property type="match status" value="1"/>
</dbReference>
<feature type="domain" description="Ig-like" evidence="13">
    <location>
        <begin position="1513"/>
        <end position="1603"/>
    </location>
</feature>
<evidence type="ECO:0000259" key="14">
    <source>
        <dbReference type="PROSITE" id="PS50853"/>
    </source>
</evidence>
<evidence type="ECO:0000259" key="11">
    <source>
        <dbReference type="PROSITE" id="PS50010"/>
    </source>
</evidence>
<evidence type="ECO:0008006" key="17">
    <source>
        <dbReference type="Google" id="ProtNLM"/>
    </source>
</evidence>
<feature type="domain" description="Ig-like" evidence="13">
    <location>
        <begin position="1223"/>
        <end position="1315"/>
    </location>
</feature>
<feature type="compositionally biased region" description="Basic and acidic residues" evidence="9">
    <location>
        <begin position="2043"/>
        <end position="2054"/>
    </location>
</feature>
<dbReference type="GO" id="GO:0031672">
    <property type="term" value="C:A band"/>
    <property type="evidence" value="ECO:0007669"/>
    <property type="project" value="UniProtKB-SubCell"/>
</dbReference>
<feature type="domain" description="PH" evidence="10">
    <location>
        <begin position="365"/>
        <end position="475"/>
    </location>
</feature>
<dbReference type="InterPro" id="IPR055251">
    <property type="entry name" value="SOS1_NGEF_PH"/>
</dbReference>
<dbReference type="FunFam" id="1.20.900.10:FF:000033">
    <property type="entry name" value="Muscle M-line assembly protein unc-89-like Protein"/>
    <property type="match status" value="1"/>
</dbReference>
<dbReference type="CDD" id="cd00160">
    <property type="entry name" value="RhoGEF"/>
    <property type="match status" value="1"/>
</dbReference>
<dbReference type="SUPFAM" id="SSF48726">
    <property type="entry name" value="Immunoglobulin"/>
    <property type="match status" value="21"/>
</dbReference>
<protein>
    <recommendedName>
        <fullName evidence="17">Muscle M-line assembly protein unc-89</fullName>
    </recommendedName>
</protein>
<dbReference type="CDD" id="cd00096">
    <property type="entry name" value="Ig"/>
    <property type="match status" value="1"/>
</dbReference>
<dbReference type="EMBL" id="GL732537">
    <property type="protein sequence ID" value="EFX83462.1"/>
    <property type="molecule type" value="Genomic_DNA"/>
</dbReference>
<feature type="compositionally biased region" description="Low complexity" evidence="9">
    <location>
        <begin position="19"/>
        <end position="45"/>
    </location>
</feature>
<dbReference type="FunFam" id="3.30.200.20:FF:000620">
    <property type="entry name" value="Putative unc-89"/>
    <property type="match status" value="1"/>
</dbReference>
<feature type="domain" description="Ig-like" evidence="13">
    <location>
        <begin position="1320"/>
        <end position="1409"/>
    </location>
</feature>
<dbReference type="PROSITE" id="PS50011">
    <property type="entry name" value="PROTEIN_KINASE_DOM"/>
    <property type="match status" value="2"/>
</dbReference>
<feature type="domain" description="Ig-like" evidence="13">
    <location>
        <begin position="939"/>
        <end position="1029"/>
    </location>
</feature>
<feature type="domain" description="DH" evidence="11">
    <location>
        <begin position="175"/>
        <end position="353"/>
    </location>
</feature>
<dbReference type="FunFam" id="2.60.40.10:FF:000145">
    <property type="entry name" value="Myosin light chain kinase, smooth muscle"/>
    <property type="match status" value="2"/>
</dbReference>
<dbReference type="GO" id="GO:0040017">
    <property type="term" value="P:positive regulation of locomotion"/>
    <property type="evidence" value="ECO:0007669"/>
    <property type="project" value="UniProtKB-ARBA"/>
</dbReference>
<feature type="domain" description="Protein kinase" evidence="12">
    <location>
        <begin position="2774"/>
        <end position="3028"/>
    </location>
</feature>
<gene>
    <name evidence="15" type="ORF">DAPPUDRAFT_315830</name>
</gene>
<feature type="domain" description="Ig-like" evidence="13">
    <location>
        <begin position="1414"/>
        <end position="1503"/>
    </location>
</feature>
<keyword evidence="4" id="KW-0677">Repeat</keyword>
<keyword evidence="7" id="KW-1015">Disulfide bond</keyword>
<dbReference type="InterPro" id="IPR035899">
    <property type="entry name" value="DBL_dom_sf"/>
</dbReference>
<dbReference type="SUPFAM" id="SSF50729">
    <property type="entry name" value="PH domain-like"/>
    <property type="match status" value="1"/>
</dbReference>
<keyword evidence="5" id="KW-0547">Nucleotide-binding</keyword>
<dbReference type="Pfam" id="PF00041">
    <property type="entry name" value="fn3"/>
    <property type="match status" value="2"/>
</dbReference>
<dbReference type="SMART" id="SM00325">
    <property type="entry name" value="RhoGEF"/>
    <property type="match status" value="1"/>
</dbReference>
<keyword evidence="8" id="KW-0393">Immunoglobulin domain</keyword>
<evidence type="ECO:0000256" key="8">
    <source>
        <dbReference type="ARBA" id="ARBA00023319"/>
    </source>
</evidence>
<dbReference type="FunFam" id="2.60.40.10:FF:000873">
    <property type="entry name" value="Muscle M-line assembly protein unc-89"/>
    <property type="match status" value="1"/>
</dbReference>
<dbReference type="eggNOG" id="KOG4475">
    <property type="taxonomic scope" value="Eukaryota"/>
</dbReference>
<dbReference type="InterPro" id="IPR011993">
    <property type="entry name" value="PH-like_dom_sf"/>
</dbReference>
<dbReference type="FunFam" id="2.60.40.10:FF:001381">
    <property type="entry name" value="Uncharacterized protein, isoform C"/>
    <property type="match status" value="1"/>
</dbReference>
<dbReference type="Pfam" id="PF07679">
    <property type="entry name" value="I-set"/>
    <property type="match status" value="21"/>
</dbReference>
<dbReference type="Gene3D" id="2.60.40.10">
    <property type="entry name" value="Immunoglobulins"/>
    <property type="match status" value="23"/>
</dbReference>
<dbReference type="FunFam" id="2.60.40.10:FF:000032">
    <property type="entry name" value="palladin isoform X1"/>
    <property type="match status" value="4"/>
</dbReference>
<feature type="domain" description="Ig-like" evidence="13">
    <location>
        <begin position="2098"/>
        <end position="2190"/>
    </location>
</feature>
<dbReference type="PANTHER" id="PTHR47633:SF3">
    <property type="entry name" value="STRIATED MUSCLE PREFERENTIALLY EXPRESSED PROTEIN KINASE"/>
    <property type="match status" value="1"/>
</dbReference>
<dbReference type="Gene3D" id="1.20.900.10">
    <property type="entry name" value="Dbl homology (DH) domain"/>
    <property type="match status" value="1"/>
</dbReference>
<dbReference type="Pfam" id="PF15262">
    <property type="entry name" value="DUF4592"/>
    <property type="match status" value="1"/>
</dbReference>
<feature type="compositionally biased region" description="Basic and acidic residues" evidence="9">
    <location>
        <begin position="573"/>
        <end position="584"/>
    </location>
</feature>
<dbReference type="SUPFAM" id="SSF48065">
    <property type="entry name" value="DBL homology domain (DH-domain)"/>
    <property type="match status" value="1"/>
</dbReference>
<comment type="subcellular location">
    <subcellularLocation>
        <location evidence="1">Cytoplasm</location>
        <location evidence="1">Myofibril</location>
        <location evidence="1">Sarcomere</location>
        <location evidence="1">A band</location>
    </subcellularLocation>
</comment>
<dbReference type="GO" id="GO:0004672">
    <property type="term" value="F:protein kinase activity"/>
    <property type="evidence" value="ECO:0007669"/>
    <property type="project" value="InterPro"/>
</dbReference>
<evidence type="ECO:0000259" key="13">
    <source>
        <dbReference type="PROSITE" id="PS50835"/>
    </source>
</evidence>
<evidence type="ECO:0000256" key="7">
    <source>
        <dbReference type="ARBA" id="ARBA00023157"/>
    </source>
</evidence>
<evidence type="ECO:0000256" key="6">
    <source>
        <dbReference type="ARBA" id="ARBA00022840"/>
    </source>
</evidence>
<feature type="domain" description="Ig-like" evidence="13">
    <location>
        <begin position="2651"/>
        <end position="2740"/>
    </location>
</feature>
<dbReference type="FunFam" id="2.60.40.10:FF:000802">
    <property type="entry name" value="Muscle M-line assembly protein unc-89"/>
    <property type="match status" value="1"/>
</dbReference>
<dbReference type="InterPro" id="IPR003598">
    <property type="entry name" value="Ig_sub2"/>
</dbReference>
<dbReference type="SUPFAM" id="SSF49265">
    <property type="entry name" value="Fibronectin type III"/>
    <property type="match status" value="2"/>
</dbReference>
<dbReference type="FunFam" id="2.30.29.30:FF:000519">
    <property type="entry name" value="Muscle M-line assembly protein unc-89-like Protein"/>
    <property type="match status" value="1"/>
</dbReference>
<dbReference type="FunFam" id="1.10.510.10:FF:000803">
    <property type="entry name" value="Muscle M-line assembly protein unc-89"/>
    <property type="match status" value="1"/>
</dbReference>
<feature type="region of interest" description="Disordered" evidence="9">
    <location>
        <begin position="95"/>
        <end position="163"/>
    </location>
</feature>
<feature type="domain" description="Ig-like" evidence="13">
    <location>
        <begin position="1897"/>
        <end position="1993"/>
    </location>
</feature>
<feature type="region of interest" description="Disordered" evidence="9">
    <location>
        <begin position="2043"/>
        <end position="2062"/>
    </location>
</feature>
<dbReference type="GO" id="GO:0009653">
    <property type="term" value="P:anatomical structure morphogenesis"/>
    <property type="evidence" value="ECO:0007669"/>
    <property type="project" value="UniProtKB-ARBA"/>
</dbReference>
<proteinExistence type="inferred from homology"/>
<feature type="domain" description="Ig-like" evidence="13">
    <location>
        <begin position="1128"/>
        <end position="1218"/>
    </location>
</feature>
<evidence type="ECO:0000256" key="4">
    <source>
        <dbReference type="ARBA" id="ARBA00022737"/>
    </source>
</evidence>
<sequence length="3812" mass="426764">MAGRQNAFLSSMVSELKQKTSSMSQSMSSDEQHQQMSSSSSVRTSVTSSSASYSTATAEGQNPRLLISLLLHWLSHLDLGIDEDEGTTALLDNSAAKHKMAVRPQRKRRSESRQRDGNQGEEAGIESSQQSDVQVEGSVKKIKSSTDEEAETSKQRGYRRTRSGRQLVTFDPVAKREAVVKELVETEEEFVTDMEHVVNVYYRQMDHPSTPRKVSDQRDTLFGPFKQIQEFHKSVLLEGLKYYANEPQRLGRTFLRLERDFDKHAQYYGDEPKSQELLREDKHLREFFEEYSHRIGDNKRLGEYLKLPIQRINDFQVLLQDLITHSRELREDTKDLQKAHEFMLALPQRLTDSKFIENLSGYKGNIHKLGRLLRHSWWTVTDSRGRARERYLFLFKARILVTKVRRVTDDRNLFLLKDIIRLPDVEVKVRQEEGDSCSFDLIHSDPRFVRYPLNLRCTDRSIHDDWLIEIRNYAAHAIALQEHAEDDLQVDGPGETDNEADDPVVPPPVQTKPTQLKPVTPAPSDPVAGQQDSAQIAKKIKDLIHLKGVAQSVPQTIPLQSPITEKAPPGEIDLQRSDSVDSIKRGSASIRSASQASLSEYQSLASLRESDPPSDASDATLFASMAEPIPEMAAEPLPGRPSFSRTIHGNFCEPGEKATFDCALEADAPAQVTWLRNNKPLDDRFADRIVTTSKGRKHSLQMMNCRLDDSGLYTVVASNEDGSATCSASLVVQVLTPDEREKMAQQKCPVFLVVLHDTELIEGTSVRFMIKVKGDPIPNVEFKKDGKKVVESDRIKVINDQAATGFFELVICQVNESDAGEYTCKALNRFGEATSTAKVTVTTENEVFSLLANQGLLAPGEKPEFQWYKDGAAYDPEERFKVTYEDEADTLALVFQHVKPEDAGLYTCVAATSSGKISCSAELTVQGAVHHLLREPEAPTITMDLADTEVSCGGSAMLELKFKGFPKPKMVWTKSNGDVVTAGGRFRFLFEDEETIALIIKNVDHSDAGLYKVTATNDLGEATTEGRLLVKAPPKFRKKMQDMACMTEEPFKMSVEVEGSPTPELKWYKDGQMIIESERIKIVKESEDVFSLFIEKVTIEDSGSYSVVASNSLGQMSDFWQMVANAPPAFIKQLLKTYEVDESESITFQVQVEGNPMPEVKWVKDGKQVKNDRDAVIIKQDGNVHSLTVNGIKRGDSGKYSCVITNTHGAKENTSDLKVRCKPEITQSLKDVEAKAGEKDVTFVLKANAYPEPKIKWFIDEMEITEERNEFSRDDDPATGTYSLILKEVKSELSGKYTAQVINALGTAKTSAVLSVQYPPKVEEPLKDICIEEGKNATLKIKCTGLPEPTVTWTKEGVEVAADARIKFNKDADSTYTLTLNKCTTQDQGLYGVKFANALGQISASCCLSVDSKPKIISDNLTVKEVYEEEEIVFEVRASGQPKPQAQWTLNNETLVNSERIEISETTDTYTLKINKAAMTDAGNYAIKLTNRLGEETKNTSVTVKSLAELRVPKILQGLSDTTVSKGQQMELKVRIRGQPNPEVEWFKDGEALVDNKDYTISKDEVENAYTLVLPVAHESHAGNYTVKATNEHGFDESSASLTIVMKPELSHEPEVKVEYYEETNIEVKVTAHPKSKVKWLKDGVQIKSTTSERISITCEEGSNVYKLSIQETVAEDEGVYSFVATNKEGETTGEIKLSVHSEAPAFSTKPKSCYAKAGQTAKFEGCVQGIPLPTISWQKADEVIVESERFKMESADDGTFSLTISDVQETDYAEYTAKATSAVGENSATAELTLTSEPAALLGNKLPVATKVDEGEPLKLSLKVGGSPLPDVKWYKDGKELIPDERVTITLLPDGTAELEIASADSGRDSGQYKMVAVNPTGEVSSETAVDVKKKPKKGTIDEALPDAVTAVENEPLKLTARVSGHPKPEVKWMKDGRPIRPGSSNAILSHLPDGTVTLEIECAKLEDAGKYSLSVVNDLGESECETAVEIQPAPSAPLFVSPLFAVKGTEGFPVRMEAKCRGFPYPAITWMKDGKKLKHFAGDASKKPEPDGTVRLSLPSADPSDAGEYTACARNSFGEAKSSAKMDIRPRKSDGPEAAASVLTGPRDTVVDEGSPLKLSAVIGGNPIPDVFWSLNGELVDDSRCLVTIDGDKITLEVEKADKKIDEGEYEISVSNELGTAESKAKVTVKKIFSAPSFVQRFSDLQQLPGYDCKFMAKISGLPKPTVAWTFNGEEIAESEKYKIKRDGDMCVLFVRDCAPDRAGRYACILTNAEGEDRCEAQLEVVDKIEKKEKEEAPHFLKRIGDCEVYEGMTAKFTACASGFPEPEHEWFRNGQKLTAGGRMKMEKEGNGLLRLTIKFVEEADVGEYSLRAFNRSGEATCSAELSFDTLDSRPKKPVGDQYADFDKFRNTGAPVPLPDRPIIHLIHDRYLTLSWKPSVPIGPRIPVTYHVEMCESPDGDWQKVRSGIKGCSCDIRSLDPYRDYRFRIRVENQYGVSDPSPYNSTSRDKLSLEPIARQRFLEPGVTYNPDSSCYFPKDFDLDRPPHDGYTHAPRFLRQDTDAQYGIKNQSASLFWYVYGYPKPTVKFFFNDEPIEMGGRYDFSYLRNGQLTLFVNRMLDRDAGMYEAVATNPFGEAKQHIKLEVAEHPRFIVRPEENIFVTRKPGRLQCRITGYPECEVKWYKDWLPVAPSSRIKMQHIIPDTYILVIDDVISKDEGLYSVVARNPAGAVSASAMIHVEDNEDEFAYRTYHRGRNVKAKQVDNNRIFGDYYDLGDELGRGTQGVTYHSVERSTGRSLAAKIMTGTGPELRSRMTGELDMMNQLSHQRLVRLIDAYETKDSLTLVSELAGGGDLVDAVTRRPHITESDIAYYIRQVLEGLGHMHSHGIAHLGLTPGDLFLTRPDGDELKIGDFGLARRIYSNKLASLDYGMPEFVAPETANGEGVGFPADMWSVGVITYLFLSGISPFRGETDRDTLRRVQAGQINFDPEAFSNISSEATDFVTKLLVFKADGRLTLEEALKHPWLKQADRRFATDGPSAYSIPTERLKTYYERHYRDWYGNASCRTWYRRRPLSGAFTHPSCMVYPPGEEYTPRQTPEPRRTSIKTEMKSFEHPEIGGGVASSESHYQYGPDTYLLQLRDVDFPVRLRQYMKVAGNRSSSFAMRMQDNDYALPMIYERRRFTDLMDEQIDDEARRARRQFRYANDTGPLQYYHPNRRLKNELGVRDEAHTEADAMLEVKRNGHVPFMREKPRTVAMVDKQSVQFSCLAVGEPQPSVQWFKGDQLILPDHRITISHSADTGVSILKFDPAHDYDCGIYKAVARNKVGQTVAKARLVMGDIPMEPDSPEATDISDTEILLRWKVPRQDGNSTVICYSLQQKEATANEWTDVADNIDHEFFLVRNLSPNTDYQFRLAARNKFGWSDRSIGTQSVSTKEPGSPRVSVTRAMKYLQQLTESGQQLFLDGTGSIDASAATDYTVEMEEMRKPVKTTPPTDDLKFIAEINRGRFSLIAKCADKEGNRMYAAKIVKKDGDSLQEMNILRGLCHERIVSLHQAYESGEFLVSVLEKLQGVDVLTCLSQRHEYTENMVASIISQVLDGLQYLHWRGLSHLDLQPDNVLLMSARSIDVKLCDFGCAQLTSKLGGTMAPADRSYLHFTAPEILNEEPAFPQSDIWSLGVLTYVLLSGVSPFSGENDEETKQNITYVRFRFEPLYKEISMEATRFVMLVFKRAPNKRPTTEECLEHRWFQPSEHMLKKRERASFLGNRLKAYSDEYHQQRSQQSTKCEELLSSFGLGFGRSTSCETDIFTTY</sequence>
<dbReference type="SUPFAM" id="SSF56112">
    <property type="entry name" value="Protein kinase-like (PK-like)"/>
    <property type="match status" value="2"/>
</dbReference>
<dbReference type="FunCoup" id="E9GAY8">
    <property type="interactions" value="41"/>
</dbReference>
<dbReference type="eggNOG" id="KOG0032">
    <property type="taxonomic scope" value="Eukaryota"/>
</dbReference>
<dbReference type="PANTHER" id="PTHR47633">
    <property type="entry name" value="IMMUNOGLOBULIN"/>
    <property type="match status" value="1"/>
</dbReference>
<dbReference type="InterPro" id="IPR003599">
    <property type="entry name" value="Ig_sub"/>
</dbReference>
<dbReference type="InParanoid" id="E9GAY8"/>
<dbReference type="Gene3D" id="3.30.200.20">
    <property type="entry name" value="Phosphorylase Kinase, domain 1"/>
    <property type="match status" value="2"/>
</dbReference>
<evidence type="ECO:0000256" key="3">
    <source>
        <dbReference type="ARBA" id="ARBA00022490"/>
    </source>
</evidence>